<dbReference type="SUPFAM" id="SSF53756">
    <property type="entry name" value="UDP-Glycosyltransferase/glycogen phosphorylase"/>
    <property type="match status" value="1"/>
</dbReference>
<keyword evidence="1" id="KW-0808">Transferase</keyword>
<comment type="caution">
    <text evidence="4">The sequence shown here is derived from an EMBL/GenBank/DDBJ whole genome shotgun (WGS) entry which is preliminary data.</text>
</comment>
<evidence type="ECO:0000256" key="1">
    <source>
        <dbReference type="ARBA" id="ARBA00022679"/>
    </source>
</evidence>
<reference evidence="4" key="1">
    <citation type="submission" date="2019-03" db="EMBL/GenBank/DDBJ databases">
        <title>Lake Tanganyika Metagenome-Assembled Genomes (MAGs).</title>
        <authorList>
            <person name="Tran P."/>
        </authorList>
    </citation>
    <scope>NUCLEOTIDE SEQUENCE</scope>
    <source>
        <strain evidence="4">M_DeepCast_400m_m2_100</strain>
    </source>
</reference>
<organism evidence="4 5">
    <name type="scientific">Eiseniibacteriota bacterium</name>
    <dbReference type="NCBI Taxonomy" id="2212470"/>
    <lineage>
        <taxon>Bacteria</taxon>
        <taxon>Candidatus Eiseniibacteriota</taxon>
    </lineage>
</organism>
<evidence type="ECO:0000259" key="3">
    <source>
        <dbReference type="Pfam" id="PF13439"/>
    </source>
</evidence>
<protein>
    <submittedName>
        <fullName evidence="4">Glycosyltransferase family 4 protein</fullName>
    </submittedName>
</protein>
<dbReference type="AlphaFoldDB" id="A0A938BQE5"/>
<evidence type="ECO:0000259" key="2">
    <source>
        <dbReference type="Pfam" id="PF00534"/>
    </source>
</evidence>
<dbReference type="InterPro" id="IPR001296">
    <property type="entry name" value="Glyco_trans_1"/>
</dbReference>
<accession>A0A938BQE5</accession>
<sequence>MKIAMVGQKGIPATYGGIERHVEEIATRLVERGHKVTVYSRLYYSHHRGPFRGVDNKRLPSVRTKHLDAISHTALATLHAALAGHDVVHFHALGPSIFSFLPRIAGARTVVTVHGLDWQRGKWGRFASSFLRFCEVPSVRFPNGTIVVSKTLGDYFHRKHNAGTLVIPNGTNPGTARPPNRIKRWGLDRHPYILWVGRLVPEKGCHHLIEAFRRVKTDARLVMAGGSSFSDAYVQSLERLRDGDPRIKMIGYVYGDVLEELWSNAYLVAQPSILEGLSIALIEALSFGRCVLVSDIPENMEVVEDCAVTFKVRDVEDLRAKLQMCLDHPEMVQATASRCRALAEERYSWPRLVEATEGFYQALLEGRGDELIARQRQALQRGTPGGGHA</sequence>
<dbReference type="Pfam" id="PF00534">
    <property type="entry name" value="Glycos_transf_1"/>
    <property type="match status" value="1"/>
</dbReference>
<dbReference type="GO" id="GO:0016757">
    <property type="term" value="F:glycosyltransferase activity"/>
    <property type="evidence" value="ECO:0007669"/>
    <property type="project" value="InterPro"/>
</dbReference>
<proteinExistence type="predicted"/>
<dbReference type="PANTHER" id="PTHR46401">
    <property type="entry name" value="GLYCOSYLTRANSFERASE WBBK-RELATED"/>
    <property type="match status" value="1"/>
</dbReference>
<dbReference type="CDD" id="cd03801">
    <property type="entry name" value="GT4_PimA-like"/>
    <property type="match status" value="1"/>
</dbReference>
<gene>
    <name evidence="4" type="ORF">FJY75_04460</name>
</gene>
<feature type="domain" description="Glycosyl transferase family 1" evidence="2">
    <location>
        <begin position="188"/>
        <end position="334"/>
    </location>
</feature>
<dbReference type="EMBL" id="VGIY01000074">
    <property type="protein sequence ID" value="MBM3317087.1"/>
    <property type="molecule type" value="Genomic_DNA"/>
</dbReference>
<feature type="domain" description="Glycosyltransferase subfamily 4-like N-terminal" evidence="3">
    <location>
        <begin position="15"/>
        <end position="173"/>
    </location>
</feature>
<dbReference type="GO" id="GO:0009103">
    <property type="term" value="P:lipopolysaccharide biosynthetic process"/>
    <property type="evidence" value="ECO:0007669"/>
    <property type="project" value="TreeGrafter"/>
</dbReference>
<dbReference type="InterPro" id="IPR028098">
    <property type="entry name" value="Glyco_trans_4-like_N"/>
</dbReference>
<dbReference type="PANTHER" id="PTHR46401:SF2">
    <property type="entry name" value="GLYCOSYLTRANSFERASE WBBK-RELATED"/>
    <property type="match status" value="1"/>
</dbReference>
<dbReference type="Proteomes" id="UP000748308">
    <property type="component" value="Unassembled WGS sequence"/>
</dbReference>
<dbReference type="Gene3D" id="3.40.50.2000">
    <property type="entry name" value="Glycogen Phosphorylase B"/>
    <property type="match status" value="2"/>
</dbReference>
<dbReference type="Pfam" id="PF13439">
    <property type="entry name" value="Glyco_transf_4"/>
    <property type="match status" value="1"/>
</dbReference>
<evidence type="ECO:0000313" key="5">
    <source>
        <dbReference type="Proteomes" id="UP000748308"/>
    </source>
</evidence>
<name>A0A938BQE5_UNCEI</name>
<evidence type="ECO:0000313" key="4">
    <source>
        <dbReference type="EMBL" id="MBM3317087.1"/>
    </source>
</evidence>